<gene>
    <name evidence="8" type="ORF">ENR59_08600</name>
</gene>
<dbReference type="GO" id="GO:0008781">
    <property type="term" value="F:N-acylneuraminate cytidylyltransferase activity"/>
    <property type="evidence" value="ECO:0007669"/>
    <property type="project" value="TreeGrafter"/>
</dbReference>
<dbReference type="SUPFAM" id="SSF56784">
    <property type="entry name" value="HAD-like"/>
    <property type="match status" value="1"/>
</dbReference>
<evidence type="ECO:0000256" key="1">
    <source>
        <dbReference type="ARBA" id="ARBA00001946"/>
    </source>
</evidence>
<dbReference type="PIRSF" id="PIRSF006118">
    <property type="entry name" value="KDO8-P_Ptase"/>
    <property type="match status" value="1"/>
</dbReference>
<comment type="similarity">
    <text evidence="2">Belongs to the KdsC family.</text>
</comment>
<proteinExistence type="inferred from homology"/>
<dbReference type="InterPro" id="IPR010023">
    <property type="entry name" value="KdsC_fam"/>
</dbReference>
<dbReference type="PANTHER" id="PTHR21485">
    <property type="entry name" value="HAD SUPERFAMILY MEMBERS CMAS AND KDSC"/>
    <property type="match status" value="1"/>
</dbReference>
<comment type="subunit">
    <text evidence="3">Homotetramer.</text>
</comment>
<comment type="cofactor">
    <cofactor evidence="1 7">
        <name>Mg(2+)</name>
        <dbReference type="ChEBI" id="CHEBI:18420"/>
    </cofactor>
</comment>
<dbReference type="Gene3D" id="3.40.50.1000">
    <property type="entry name" value="HAD superfamily/HAD-like"/>
    <property type="match status" value="1"/>
</dbReference>
<evidence type="ECO:0000313" key="8">
    <source>
        <dbReference type="EMBL" id="HGG92991.1"/>
    </source>
</evidence>
<dbReference type="GO" id="GO:0016788">
    <property type="term" value="F:hydrolase activity, acting on ester bonds"/>
    <property type="evidence" value="ECO:0007669"/>
    <property type="project" value="InterPro"/>
</dbReference>
<reference evidence="8" key="1">
    <citation type="journal article" date="2020" name="mSystems">
        <title>Genome- and Community-Level Interaction Insights into Carbon Utilization and Element Cycling Functions of Hydrothermarchaeota in Hydrothermal Sediment.</title>
        <authorList>
            <person name="Zhou Z."/>
            <person name="Liu Y."/>
            <person name="Xu W."/>
            <person name="Pan J."/>
            <person name="Luo Z.H."/>
            <person name="Li M."/>
        </authorList>
    </citation>
    <scope>NUCLEOTIDE SEQUENCE [LARGE SCALE GENOMIC DNA]</scope>
    <source>
        <strain evidence="8">SpSt-413</strain>
    </source>
</reference>
<evidence type="ECO:0000256" key="3">
    <source>
        <dbReference type="ARBA" id="ARBA00011881"/>
    </source>
</evidence>
<keyword evidence="4 7" id="KW-0479">Metal-binding</keyword>
<comment type="caution">
    <text evidence="8">The sequence shown here is derived from an EMBL/GenBank/DDBJ whole genome shotgun (WGS) entry which is preliminary data.</text>
</comment>
<dbReference type="SFLD" id="SFLDG01136">
    <property type="entry name" value="C1.6:_Phosphoserine_Phosphatas"/>
    <property type="match status" value="1"/>
</dbReference>
<dbReference type="GO" id="GO:0046872">
    <property type="term" value="F:metal ion binding"/>
    <property type="evidence" value="ECO:0007669"/>
    <property type="project" value="UniProtKB-KW"/>
</dbReference>
<dbReference type="InterPro" id="IPR050793">
    <property type="entry name" value="CMP-NeuNAc_synthase"/>
</dbReference>
<dbReference type="SFLD" id="SFLDS00003">
    <property type="entry name" value="Haloacid_Dehalogenase"/>
    <property type="match status" value="1"/>
</dbReference>
<evidence type="ECO:0000256" key="7">
    <source>
        <dbReference type="PIRSR" id="PIRSR006118-2"/>
    </source>
</evidence>
<keyword evidence="6 7" id="KW-0460">Magnesium</keyword>
<keyword evidence="5" id="KW-0378">Hydrolase</keyword>
<feature type="binding site" evidence="7">
    <location>
        <position position="27"/>
    </location>
    <ligand>
        <name>Mg(2+)</name>
        <dbReference type="ChEBI" id="CHEBI:18420"/>
    </ligand>
</feature>
<feature type="binding site" evidence="7">
    <location>
        <position position="29"/>
    </location>
    <ligand>
        <name>substrate</name>
    </ligand>
</feature>
<accession>A0A7C4EJW5</accession>
<dbReference type="AlphaFoldDB" id="A0A7C4EJW5"/>
<feature type="binding site" evidence="7">
    <location>
        <position position="120"/>
    </location>
    <ligand>
        <name>Mg(2+)</name>
        <dbReference type="ChEBI" id="CHEBI:18420"/>
    </ligand>
</feature>
<name>A0A7C4EJW5_9BACT</name>
<evidence type="ECO:0000256" key="2">
    <source>
        <dbReference type="ARBA" id="ARBA00005893"/>
    </source>
</evidence>
<protein>
    <submittedName>
        <fullName evidence="8">Phenylphosphate carboxylase subunit delta</fullName>
    </submittedName>
</protein>
<organism evidence="8">
    <name type="scientific">Fundidesulfovibrio putealis</name>
    <dbReference type="NCBI Taxonomy" id="270496"/>
    <lineage>
        <taxon>Bacteria</taxon>
        <taxon>Pseudomonadati</taxon>
        <taxon>Thermodesulfobacteriota</taxon>
        <taxon>Desulfovibrionia</taxon>
        <taxon>Desulfovibrionales</taxon>
        <taxon>Desulfovibrionaceae</taxon>
        <taxon>Fundidesulfovibrio</taxon>
    </lineage>
</organism>
<dbReference type="NCBIfam" id="TIGR01670">
    <property type="entry name" value="KdsC-phosphatas"/>
    <property type="match status" value="1"/>
</dbReference>
<sequence>MIRRPARPGLTGPAIRLARPVRLFVLDVDGVLTDNAAYFRTDGPGTKRFFIQDSMGLKLCQRAGIDIAVISGLENLQARQFMHQLGVAEFHGGHRDKLPVLMALLEARGLGLHQVAYMGDDWLDASVMARVGLPMAPCDAQPEILRLARFVSRRPGGNGAVRDAVRLLLTAHGVLTDLWRQLRD</sequence>
<evidence type="ECO:0000256" key="5">
    <source>
        <dbReference type="ARBA" id="ARBA00022801"/>
    </source>
</evidence>
<evidence type="ECO:0000256" key="6">
    <source>
        <dbReference type="ARBA" id="ARBA00022842"/>
    </source>
</evidence>
<evidence type="ECO:0000256" key="4">
    <source>
        <dbReference type="ARBA" id="ARBA00022723"/>
    </source>
</evidence>
<dbReference type="PANTHER" id="PTHR21485:SF3">
    <property type="entry name" value="N-ACYLNEURAMINATE CYTIDYLYLTRANSFERASE"/>
    <property type="match status" value="1"/>
</dbReference>
<dbReference type="EMBL" id="DSRP01000591">
    <property type="protein sequence ID" value="HGG92991.1"/>
    <property type="molecule type" value="Genomic_DNA"/>
</dbReference>
<dbReference type="InterPro" id="IPR023214">
    <property type="entry name" value="HAD_sf"/>
</dbReference>
<dbReference type="SFLD" id="SFLDG01138">
    <property type="entry name" value="C1.6.2:_Deoxy-d-mannose-octulo"/>
    <property type="match status" value="1"/>
</dbReference>
<dbReference type="InterPro" id="IPR036412">
    <property type="entry name" value="HAD-like_sf"/>
</dbReference>